<comment type="caution">
    <text evidence="4">The sequence shown here is derived from an EMBL/GenBank/DDBJ whole genome shotgun (WGS) entry which is preliminary data.</text>
</comment>
<dbReference type="PANTHER" id="PTHR48081">
    <property type="entry name" value="AB HYDROLASE SUPERFAMILY PROTEIN C4A8.06C"/>
    <property type="match status" value="1"/>
</dbReference>
<dbReference type="PANTHER" id="PTHR48081:SF13">
    <property type="entry name" value="ALPHA_BETA HYDROLASE"/>
    <property type="match status" value="1"/>
</dbReference>
<keyword evidence="2" id="KW-1133">Transmembrane helix</keyword>
<accession>A0ABS8A3U1</accession>
<keyword evidence="2" id="KW-0472">Membrane</keyword>
<dbReference type="SUPFAM" id="SSF53474">
    <property type="entry name" value="alpha/beta-Hydrolases"/>
    <property type="match status" value="1"/>
</dbReference>
<dbReference type="Pfam" id="PF20434">
    <property type="entry name" value="BD-FAE"/>
    <property type="match status" value="1"/>
</dbReference>
<dbReference type="EMBL" id="JAERSE020000004">
    <property type="protein sequence ID" value="MCA6068517.1"/>
    <property type="molecule type" value="Genomic_DNA"/>
</dbReference>
<keyword evidence="5" id="KW-1185">Reference proteome</keyword>
<feature type="transmembrane region" description="Helical" evidence="2">
    <location>
        <begin position="12"/>
        <end position="30"/>
    </location>
</feature>
<dbReference type="RefSeq" id="WP_225689729.1">
    <property type="nucleotide sequence ID" value="NZ_JAERSE020000004.1"/>
</dbReference>
<name>A0ABS8A3U1_9FLAO</name>
<dbReference type="Gene3D" id="3.40.50.1820">
    <property type="entry name" value="alpha/beta hydrolase"/>
    <property type="match status" value="1"/>
</dbReference>
<evidence type="ECO:0000256" key="1">
    <source>
        <dbReference type="ARBA" id="ARBA00022801"/>
    </source>
</evidence>
<evidence type="ECO:0000256" key="2">
    <source>
        <dbReference type="SAM" id="Phobius"/>
    </source>
</evidence>
<keyword evidence="1 4" id="KW-0378">Hydrolase</keyword>
<feature type="domain" description="BD-FAE-like" evidence="3">
    <location>
        <begin position="66"/>
        <end position="295"/>
    </location>
</feature>
<proteinExistence type="predicted"/>
<evidence type="ECO:0000259" key="3">
    <source>
        <dbReference type="Pfam" id="PF20434"/>
    </source>
</evidence>
<reference evidence="4 5" key="1">
    <citation type="submission" date="2021-09" db="EMBL/GenBank/DDBJ databases">
        <title>Genome sequencing and assembly of Chryseobacterium sp. RG1.</title>
        <authorList>
            <person name="Chhetri G."/>
        </authorList>
    </citation>
    <scope>NUCLEOTIDE SEQUENCE [LARGE SCALE GENOMIC DNA]</scope>
    <source>
        <strain evidence="4 5">RG1</strain>
    </source>
</reference>
<evidence type="ECO:0000313" key="5">
    <source>
        <dbReference type="Proteomes" id="UP000618240"/>
    </source>
</evidence>
<gene>
    <name evidence="4" type="ORF">JI747_015130</name>
</gene>
<dbReference type="InterPro" id="IPR049492">
    <property type="entry name" value="BD-FAE-like_dom"/>
</dbReference>
<evidence type="ECO:0000313" key="4">
    <source>
        <dbReference type="EMBL" id="MCA6068517.1"/>
    </source>
</evidence>
<protein>
    <submittedName>
        <fullName evidence="4">Alpha/beta hydrolase</fullName>
    </submittedName>
</protein>
<dbReference type="InterPro" id="IPR050300">
    <property type="entry name" value="GDXG_lipolytic_enzyme"/>
</dbReference>
<sequence length="338" mass="38043">MKSLNHNTIYRFISNLFFIAFLGVFSLGFSQNQIEKQTQKSILLPEKAKVYENIAYKSNNEKPILLDIYAPKNSSSEKLPVLIYVHGGGWVTGDKTIHADSYIENTILKLVEKNYAVISIEYTLVSETVHFPLPIQDTKDAIRWVRKNADQYNFDTNNIGIFGASAGSHLAMLAAYTNDNEFVGNPELSGYSAKVNYVVNNFGPTDMNKLLHTRAGKIPVFFINLFAKNIVELRSKIVLGISGYDIKKDKRKVVEYFKTISPVSYVNNAVPTLILQGNKDKIVPMQQSKKLNKELEKENIASTLTIVEDGTHGFGTTDKAYLEKLSDEMVDFIVAHKK</sequence>
<dbReference type="GO" id="GO:0016787">
    <property type="term" value="F:hydrolase activity"/>
    <property type="evidence" value="ECO:0007669"/>
    <property type="project" value="UniProtKB-KW"/>
</dbReference>
<keyword evidence="2" id="KW-0812">Transmembrane</keyword>
<organism evidence="4 5">
    <name type="scientific">Chryseobacterium tagetis</name>
    <dbReference type="NCBI Taxonomy" id="2801334"/>
    <lineage>
        <taxon>Bacteria</taxon>
        <taxon>Pseudomonadati</taxon>
        <taxon>Bacteroidota</taxon>
        <taxon>Flavobacteriia</taxon>
        <taxon>Flavobacteriales</taxon>
        <taxon>Weeksellaceae</taxon>
        <taxon>Chryseobacterium group</taxon>
        <taxon>Chryseobacterium</taxon>
    </lineage>
</organism>
<dbReference type="Proteomes" id="UP000618240">
    <property type="component" value="Unassembled WGS sequence"/>
</dbReference>
<dbReference type="InterPro" id="IPR029058">
    <property type="entry name" value="AB_hydrolase_fold"/>
</dbReference>